<evidence type="ECO:0000256" key="9">
    <source>
        <dbReference type="ARBA" id="ARBA00023136"/>
    </source>
</evidence>
<keyword evidence="2 11" id="KW-0813">Transport</keyword>
<keyword evidence="8 12" id="KW-0798">TonB box</keyword>
<feature type="region of interest" description="Disordered" evidence="13">
    <location>
        <begin position="508"/>
        <end position="529"/>
    </location>
</feature>
<evidence type="ECO:0000313" key="16">
    <source>
        <dbReference type="EMBL" id="RXR27700.1"/>
    </source>
</evidence>
<evidence type="ECO:0000256" key="2">
    <source>
        <dbReference type="ARBA" id="ARBA00022448"/>
    </source>
</evidence>
<evidence type="ECO:0000256" key="3">
    <source>
        <dbReference type="ARBA" id="ARBA00022452"/>
    </source>
</evidence>
<name>A0A4Q1KER4_9SPHN</name>
<evidence type="ECO:0000256" key="7">
    <source>
        <dbReference type="ARBA" id="ARBA00023065"/>
    </source>
</evidence>
<evidence type="ECO:0000256" key="1">
    <source>
        <dbReference type="ARBA" id="ARBA00004571"/>
    </source>
</evidence>
<evidence type="ECO:0000256" key="4">
    <source>
        <dbReference type="ARBA" id="ARBA00022496"/>
    </source>
</evidence>
<evidence type="ECO:0000256" key="8">
    <source>
        <dbReference type="ARBA" id="ARBA00023077"/>
    </source>
</evidence>
<dbReference type="GO" id="GO:0006826">
    <property type="term" value="P:iron ion transport"/>
    <property type="evidence" value="ECO:0007669"/>
    <property type="project" value="UniProtKB-KW"/>
</dbReference>
<keyword evidence="17" id="KW-1185">Reference proteome</keyword>
<dbReference type="InterPro" id="IPR039426">
    <property type="entry name" value="TonB-dep_rcpt-like"/>
</dbReference>
<evidence type="ECO:0000259" key="15">
    <source>
        <dbReference type="Pfam" id="PF07715"/>
    </source>
</evidence>
<sequence length="816" mass="88793">MHNIGASRQRLGLQDSGAVKANKTMGRFTMINNQRLSARRATFVCSRLLVSAAFFSAPQLAYAENAPPEVAIEDIVVTANRVESLASKTPTALSVLTSDNLRDQGISDPTRLADAAPSLSVDRVNGNGLQITIRGVTSADVSEKGDPSAAFLSDGVYIARPQAQETSLFDLERVEVLRGPQGTLYGRNTTAGLINAVSARPKPEFQASADITYGNYDTVHASGMINLPVGDSVAVRAAVNYNRRDSYILKGASAPSLNPGKDDLSFRLGAKFDFGESVRLYVKGDYSTMKGNPTTGVALANFYQMPILGPAPGQRGATPVYRSGRSSSEYRTLGYTQGSKATSDNDTWGLMGELEVDLSDSITATYVGSYREFTRDEVQRGYVGRLLFGPFAGQYPLNATFEGDYKQQSHELRFAYNSDRLKAQAGVYYFREESGVDFLLFGTRFFQPGQRGYIYGFSQHPTISKTLGFFGQGTFSVTDTLRLTAGIRHTSDDKSRLGNTINHANLTDPLDYSTGVQPGTTNPGSPATGFQPVRDSLNNASVSYSKVTWKVGVDYDLTPDTLLYGSVSTGYKAGGFNEGCLAGQTNCNLAAPSKDLFYKPETLTSYEIGIKANLSRAVRLSANYFHYDYSNLQLSQIDATYCGGPCLVIKNAGKAKIDGVEMETTLQPTRRNRFSFAAVWMNARYTSYQVAPGVEFKGEKLDRSPTWTASAGYEYTLPIGEGSLVAGVRTRISDSYHLISTGLRGFFRQPSYTKTDLLLTYNSSGDRFYVQGYVKNIEDNITLGSTSLSANFPNFTDGSAFVGDPRTYGLRIGVKF</sequence>
<keyword evidence="16" id="KW-0675">Receptor</keyword>
<dbReference type="OrthoDB" id="7614057at2"/>
<evidence type="ECO:0000256" key="5">
    <source>
        <dbReference type="ARBA" id="ARBA00022692"/>
    </source>
</evidence>
<dbReference type="InterPro" id="IPR036942">
    <property type="entry name" value="Beta-barrel_TonB_sf"/>
</dbReference>
<keyword evidence="10 11" id="KW-0998">Cell outer membrane</keyword>
<dbReference type="AlphaFoldDB" id="A0A4Q1KER4"/>
<evidence type="ECO:0000256" key="12">
    <source>
        <dbReference type="RuleBase" id="RU003357"/>
    </source>
</evidence>
<dbReference type="InterPro" id="IPR012910">
    <property type="entry name" value="Plug_dom"/>
</dbReference>
<keyword evidence="6" id="KW-0408">Iron</keyword>
<comment type="subcellular location">
    <subcellularLocation>
        <location evidence="1 11">Cell outer membrane</location>
        <topology evidence="1 11">Multi-pass membrane protein</topology>
    </subcellularLocation>
</comment>
<keyword evidence="7" id="KW-0406">Ion transport</keyword>
<dbReference type="Proteomes" id="UP000290958">
    <property type="component" value="Unassembled WGS sequence"/>
</dbReference>
<dbReference type="InterPro" id="IPR000531">
    <property type="entry name" value="Beta-barrel_TonB"/>
</dbReference>
<keyword evidence="9 11" id="KW-0472">Membrane</keyword>
<gene>
    <name evidence="16" type="ORF">EQG66_11460</name>
</gene>
<dbReference type="Gene3D" id="2.40.170.20">
    <property type="entry name" value="TonB-dependent receptor, beta-barrel domain"/>
    <property type="match status" value="1"/>
</dbReference>
<evidence type="ECO:0000256" key="11">
    <source>
        <dbReference type="PROSITE-ProRule" id="PRU01360"/>
    </source>
</evidence>
<feature type="domain" description="TonB-dependent receptor-like beta-barrel" evidence="14">
    <location>
        <begin position="274"/>
        <end position="777"/>
    </location>
</feature>
<evidence type="ECO:0000256" key="6">
    <source>
        <dbReference type="ARBA" id="ARBA00023004"/>
    </source>
</evidence>
<reference evidence="17" key="1">
    <citation type="submission" date="2019-01" db="EMBL/GenBank/DDBJ databases">
        <title>Cytophagaceae bacterium strain CAR-16.</title>
        <authorList>
            <person name="Chen W.-M."/>
        </authorList>
    </citation>
    <scope>NUCLEOTIDE SEQUENCE [LARGE SCALE GENOMIC DNA]</scope>
    <source>
        <strain evidence="17">CHR27</strain>
    </source>
</reference>
<dbReference type="EMBL" id="SBKP01000011">
    <property type="protein sequence ID" value="RXR27700.1"/>
    <property type="molecule type" value="Genomic_DNA"/>
</dbReference>
<dbReference type="Pfam" id="PF00593">
    <property type="entry name" value="TonB_dep_Rec_b-barrel"/>
    <property type="match status" value="1"/>
</dbReference>
<dbReference type="PANTHER" id="PTHR32552">
    <property type="entry name" value="FERRICHROME IRON RECEPTOR-RELATED"/>
    <property type="match status" value="1"/>
</dbReference>
<dbReference type="CDD" id="cd01347">
    <property type="entry name" value="ligand_gated_channel"/>
    <property type="match status" value="1"/>
</dbReference>
<dbReference type="PROSITE" id="PS52016">
    <property type="entry name" value="TONB_DEPENDENT_REC_3"/>
    <property type="match status" value="1"/>
</dbReference>
<evidence type="ECO:0000259" key="14">
    <source>
        <dbReference type="Pfam" id="PF00593"/>
    </source>
</evidence>
<evidence type="ECO:0000313" key="17">
    <source>
        <dbReference type="Proteomes" id="UP000290958"/>
    </source>
</evidence>
<dbReference type="SUPFAM" id="SSF56935">
    <property type="entry name" value="Porins"/>
    <property type="match status" value="1"/>
</dbReference>
<comment type="similarity">
    <text evidence="11 12">Belongs to the TonB-dependent receptor family.</text>
</comment>
<proteinExistence type="inferred from homology"/>
<dbReference type="GO" id="GO:0009279">
    <property type="term" value="C:cell outer membrane"/>
    <property type="evidence" value="ECO:0007669"/>
    <property type="project" value="UniProtKB-SubCell"/>
</dbReference>
<feature type="compositionally biased region" description="Polar residues" evidence="13">
    <location>
        <begin position="514"/>
        <end position="525"/>
    </location>
</feature>
<keyword evidence="5 11" id="KW-0812">Transmembrane</keyword>
<keyword evidence="3 11" id="KW-1134">Transmembrane beta strand</keyword>
<protein>
    <submittedName>
        <fullName evidence="16">TonB-dependent receptor</fullName>
    </submittedName>
</protein>
<accession>A0A4Q1KER4</accession>
<comment type="caution">
    <text evidence="16">The sequence shown here is derived from an EMBL/GenBank/DDBJ whole genome shotgun (WGS) entry which is preliminary data.</text>
</comment>
<dbReference type="Pfam" id="PF07715">
    <property type="entry name" value="Plug"/>
    <property type="match status" value="1"/>
</dbReference>
<feature type="domain" description="TonB-dependent receptor plug" evidence="15">
    <location>
        <begin position="87"/>
        <end position="192"/>
    </location>
</feature>
<organism evidence="16 17">
    <name type="scientific">Sphingobium fluviale</name>
    <dbReference type="NCBI Taxonomy" id="2506423"/>
    <lineage>
        <taxon>Bacteria</taxon>
        <taxon>Pseudomonadati</taxon>
        <taxon>Pseudomonadota</taxon>
        <taxon>Alphaproteobacteria</taxon>
        <taxon>Sphingomonadales</taxon>
        <taxon>Sphingomonadaceae</taxon>
        <taxon>Sphingobium</taxon>
    </lineage>
</organism>
<dbReference type="PANTHER" id="PTHR32552:SF81">
    <property type="entry name" value="TONB-DEPENDENT OUTER MEMBRANE RECEPTOR"/>
    <property type="match status" value="1"/>
</dbReference>
<keyword evidence="4" id="KW-0410">Iron transport</keyword>
<evidence type="ECO:0000256" key="13">
    <source>
        <dbReference type="SAM" id="MobiDB-lite"/>
    </source>
</evidence>
<evidence type="ECO:0000256" key="10">
    <source>
        <dbReference type="ARBA" id="ARBA00023237"/>
    </source>
</evidence>